<dbReference type="InterPro" id="IPR013747">
    <property type="entry name" value="ACP_syn_III_C"/>
</dbReference>
<evidence type="ECO:0000256" key="7">
    <source>
        <dbReference type="SAM" id="Phobius"/>
    </source>
</evidence>
<comment type="catalytic activity">
    <reaction evidence="5">
        <text>a very-long-chain acyl-CoA + malonyl-CoA + H(+) = a very-long-chain 3-oxoacyl-CoA + CO2 + CoA</text>
        <dbReference type="Rhea" id="RHEA:32727"/>
        <dbReference type="ChEBI" id="CHEBI:15378"/>
        <dbReference type="ChEBI" id="CHEBI:16526"/>
        <dbReference type="ChEBI" id="CHEBI:57287"/>
        <dbReference type="ChEBI" id="CHEBI:57384"/>
        <dbReference type="ChEBI" id="CHEBI:90725"/>
        <dbReference type="ChEBI" id="CHEBI:90736"/>
        <dbReference type="EC" id="2.3.1.199"/>
    </reaction>
</comment>
<name>A0AA88SGP9_9ASTE</name>
<dbReference type="GO" id="GO:0009922">
    <property type="term" value="F:fatty acid elongase activity"/>
    <property type="evidence" value="ECO:0007669"/>
    <property type="project" value="UniProtKB-EC"/>
</dbReference>
<gene>
    <name evidence="11" type="ORF">RJ640_014799</name>
</gene>
<comment type="similarity">
    <text evidence="2 6">Belongs to the thiolase-like superfamily. Chalcone/stilbene synthases family.</text>
</comment>
<proteinExistence type="inferred from homology"/>
<reference evidence="11" key="1">
    <citation type="submission" date="2022-12" db="EMBL/GenBank/DDBJ databases">
        <title>Draft genome assemblies for two species of Escallonia (Escalloniales).</title>
        <authorList>
            <person name="Chanderbali A."/>
            <person name="Dervinis C."/>
            <person name="Anghel I."/>
            <person name="Soltis D."/>
            <person name="Soltis P."/>
            <person name="Zapata F."/>
        </authorList>
    </citation>
    <scope>NUCLEOTIDE SEQUENCE</scope>
    <source>
        <strain evidence="11">UCBG92.1500</strain>
        <tissue evidence="11">Leaf</tissue>
    </source>
</reference>
<comment type="caution">
    <text evidence="11">The sequence shown here is derived from an EMBL/GenBank/DDBJ whole genome shotgun (WGS) entry which is preliminary data.</text>
</comment>
<dbReference type="SUPFAM" id="SSF53901">
    <property type="entry name" value="Thiolase-like"/>
    <property type="match status" value="2"/>
</dbReference>
<keyword evidence="7" id="KW-1133">Transmembrane helix</keyword>
<evidence type="ECO:0000313" key="11">
    <source>
        <dbReference type="EMBL" id="KAK2990130.1"/>
    </source>
</evidence>
<dbReference type="GO" id="GO:0016020">
    <property type="term" value="C:membrane"/>
    <property type="evidence" value="ECO:0007669"/>
    <property type="project" value="InterPro"/>
</dbReference>
<dbReference type="Proteomes" id="UP001187471">
    <property type="component" value="Unassembled WGS sequence"/>
</dbReference>
<dbReference type="CDD" id="cd00831">
    <property type="entry name" value="CHS_like"/>
    <property type="match status" value="1"/>
</dbReference>
<feature type="domain" description="Beta-ketoacyl-[acyl-carrier-protein] synthase III C-terminal" evidence="10">
    <location>
        <begin position="336"/>
        <end position="416"/>
    </location>
</feature>
<keyword evidence="7" id="KW-0472">Membrane</keyword>
<dbReference type="EMBL" id="JAVXUO010000664">
    <property type="protein sequence ID" value="KAK2990130.1"/>
    <property type="molecule type" value="Genomic_DNA"/>
</dbReference>
<dbReference type="InterPro" id="IPR012392">
    <property type="entry name" value="3-ktacl-CoA_syn"/>
</dbReference>
<evidence type="ECO:0000259" key="9">
    <source>
        <dbReference type="Pfam" id="PF08392"/>
    </source>
</evidence>
<sequence length="479" mass="53917">MGLHDLISFITYHHFLTGLAILLAILYLAYRKLASAIYLVDYVCYRPHNSNRIPMSMFIEHVLLEKQFDNTNIDFQTKILEKSGFSEETCLHPSLCRLPRTRSLSLSKEEAATVMFSMVADLLEKKDISPKAIDILITNCSIYCPTPSLSAMVINKFKMRSNIMGYNLSGMGCSAGIIAVGLAKDLLRAHPNSLALIVSSEILSQDWYDGKDRSMLLTNCLFRMGGAALLLSSRNQDKKTAKYVLQHLVRTNRAQDDQSYKCVFMDMDTENKTGVSISKGIVKEAGEALKANMASLGPLVLPLSEKLHYGLSLIRQKTRVSRSSGLLVPDFKRAFQHFCIHAGGKAVILAIEKSLKLTKEDVEASTMTLHRFGNTSSSTIWYELCYMEAKGRMRRGDQVWQVAFGSGFKCNSVVWKCVREVGGEIKNPWNMNLSDSEGKNLHQHLNFNSNMALIHTPCSEKYLPSEKRKKRNLCLKEMR</sequence>
<organism evidence="11 12">
    <name type="scientific">Escallonia rubra</name>
    <dbReference type="NCBI Taxonomy" id="112253"/>
    <lineage>
        <taxon>Eukaryota</taxon>
        <taxon>Viridiplantae</taxon>
        <taxon>Streptophyta</taxon>
        <taxon>Embryophyta</taxon>
        <taxon>Tracheophyta</taxon>
        <taxon>Spermatophyta</taxon>
        <taxon>Magnoliopsida</taxon>
        <taxon>eudicotyledons</taxon>
        <taxon>Gunneridae</taxon>
        <taxon>Pentapetalae</taxon>
        <taxon>asterids</taxon>
        <taxon>campanulids</taxon>
        <taxon>Escalloniales</taxon>
        <taxon>Escalloniaceae</taxon>
        <taxon>Escallonia</taxon>
    </lineage>
</organism>
<dbReference type="Pfam" id="PF05695">
    <property type="entry name" value="Ycf2"/>
    <property type="match status" value="1"/>
</dbReference>
<evidence type="ECO:0000259" key="8">
    <source>
        <dbReference type="Pfam" id="PF05695"/>
    </source>
</evidence>
<dbReference type="GO" id="GO:0006633">
    <property type="term" value="P:fatty acid biosynthetic process"/>
    <property type="evidence" value="ECO:0007669"/>
    <property type="project" value="InterPro"/>
</dbReference>
<feature type="domain" description="FAE" evidence="9">
    <location>
        <begin position="35"/>
        <end position="317"/>
    </location>
</feature>
<keyword evidence="12" id="KW-1185">Reference proteome</keyword>
<evidence type="ECO:0000256" key="5">
    <source>
        <dbReference type="ARBA" id="ARBA00047375"/>
    </source>
</evidence>
<dbReference type="EC" id="2.3.1.-" evidence="6"/>
<keyword evidence="4 6" id="KW-0012">Acyltransferase</keyword>
<feature type="transmembrane region" description="Helical" evidence="7">
    <location>
        <begin position="6"/>
        <end position="30"/>
    </location>
</feature>
<evidence type="ECO:0000313" key="12">
    <source>
        <dbReference type="Proteomes" id="UP001187471"/>
    </source>
</evidence>
<keyword evidence="3 6" id="KW-0808">Transferase</keyword>
<feature type="domain" description="Ycf2 N-terminal" evidence="8">
    <location>
        <begin position="430"/>
        <end position="477"/>
    </location>
</feature>
<evidence type="ECO:0000256" key="6">
    <source>
        <dbReference type="PIRNR" id="PIRNR036417"/>
    </source>
</evidence>
<dbReference type="Pfam" id="PF08392">
    <property type="entry name" value="FAE1_CUT1_RppA"/>
    <property type="match status" value="1"/>
</dbReference>
<protein>
    <recommendedName>
        <fullName evidence="6">3-ketoacyl-CoA synthase</fullName>
        <ecNumber evidence="6">2.3.1.-</ecNumber>
    </recommendedName>
</protein>
<evidence type="ECO:0000259" key="10">
    <source>
        <dbReference type="Pfam" id="PF08541"/>
    </source>
</evidence>
<comment type="pathway">
    <text evidence="1 6">Lipid metabolism; fatty acid biosynthesis.</text>
</comment>
<dbReference type="PANTHER" id="PTHR31561">
    <property type="entry name" value="3-KETOACYL-COA SYNTHASE"/>
    <property type="match status" value="1"/>
</dbReference>
<dbReference type="PIRSF" id="PIRSF036417">
    <property type="entry name" value="3-ktacl-CoA_syn"/>
    <property type="match status" value="1"/>
</dbReference>
<evidence type="ECO:0000256" key="3">
    <source>
        <dbReference type="ARBA" id="ARBA00022679"/>
    </source>
</evidence>
<keyword evidence="7" id="KW-0812">Transmembrane</keyword>
<dbReference type="Pfam" id="PF08541">
    <property type="entry name" value="ACP_syn_III_C"/>
    <property type="match status" value="1"/>
</dbReference>
<feature type="transmembrane region" description="Helical" evidence="7">
    <location>
        <begin position="164"/>
        <end position="183"/>
    </location>
</feature>
<dbReference type="AlphaFoldDB" id="A0AA88SGP9"/>
<dbReference type="InterPro" id="IPR013601">
    <property type="entry name" value="FAE1_typ3_polyketide_synth"/>
</dbReference>
<dbReference type="InterPro" id="IPR016039">
    <property type="entry name" value="Thiolase-like"/>
</dbReference>
<accession>A0AA88SGP9</accession>
<evidence type="ECO:0000256" key="2">
    <source>
        <dbReference type="ARBA" id="ARBA00005531"/>
    </source>
</evidence>
<evidence type="ECO:0000256" key="4">
    <source>
        <dbReference type="ARBA" id="ARBA00023315"/>
    </source>
</evidence>
<evidence type="ECO:0000256" key="1">
    <source>
        <dbReference type="ARBA" id="ARBA00005194"/>
    </source>
</evidence>
<dbReference type="InterPro" id="IPR056777">
    <property type="entry name" value="Ycf2_N"/>
</dbReference>
<dbReference type="Gene3D" id="3.40.47.10">
    <property type="match status" value="1"/>
</dbReference>